<name>Q0RTM1_FRAAA</name>
<accession>Q0RTM1</accession>
<dbReference type="Pfam" id="PF00440">
    <property type="entry name" value="TetR_N"/>
    <property type="match status" value="1"/>
</dbReference>
<dbReference type="GO" id="GO:0000976">
    <property type="term" value="F:transcription cis-regulatory region binding"/>
    <property type="evidence" value="ECO:0007669"/>
    <property type="project" value="TreeGrafter"/>
</dbReference>
<dbReference type="PRINTS" id="PR00455">
    <property type="entry name" value="HTHTETR"/>
</dbReference>
<dbReference type="InterPro" id="IPR050109">
    <property type="entry name" value="HTH-type_TetR-like_transc_reg"/>
</dbReference>
<dbReference type="STRING" id="326424.FRAAL0402"/>
<dbReference type="KEGG" id="fal:FRAAL0402"/>
<dbReference type="OrthoDB" id="329481at2"/>
<sequence length="220" mass="23709">MPRQTLSRQTVLDAALRLADEGGLPGLTMRRLAAELGVEAMSLYNHVANKRDLLDGIAARVYESIALPDPALAWDERLRLLGNGTFAAFAAHPVVARAVVAGQADPRSVRALRVFDAFFGALLDAGLDEPTAVRRYRSLAGQLFGAVLVQTASPAGAQADQADLLDDWSRTAARSEQLPHLRVILPVMAADECRPDFGPELDLFIDGLRPARRAPPTPAR</sequence>
<dbReference type="Pfam" id="PF02909">
    <property type="entry name" value="TetR_C_1"/>
    <property type="match status" value="1"/>
</dbReference>
<dbReference type="InterPro" id="IPR009057">
    <property type="entry name" value="Homeodomain-like_sf"/>
</dbReference>
<dbReference type="InterPro" id="IPR004111">
    <property type="entry name" value="Repressor_TetR_C"/>
</dbReference>
<dbReference type="PROSITE" id="PS50977">
    <property type="entry name" value="HTH_TETR_2"/>
    <property type="match status" value="1"/>
</dbReference>
<evidence type="ECO:0000256" key="1">
    <source>
        <dbReference type="ARBA" id="ARBA00023015"/>
    </source>
</evidence>
<dbReference type="InterPro" id="IPR036271">
    <property type="entry name" value="Tet_transcr_reg_TetR-rel_C_sf"/>
</dbReference>
<keyword evidence="7" id="KW-1185">Reference proteome</keyword>
<dbReference type="InterPro" id="IPR001647">
    <property type="entry name" value="HTH_TetR"/>
</dbReference>
<keyword evidence="3" id="KW-0804">Transcription</keyword>
<dbReference type="PANTHER" id="PTHR30055:SF151">
    <property type="entry name" value="TRANSCRIPTIONAL REGULATORY PROTEIN"/>
    <property type="match status" value="1"/>
</dbReference>
<dbReference type="SUPFAM" id="SSF48498">
    <property type="entry name" value="Tetracyclin repressor-like, C-terminal domain"/>
    <property type="match status" value="1"/>
</dbReference>
<dbReference type="GO" id="GO:0003700">
    <property type="term" value="F:DNA-binding transcription factor activity"/>
    <property type="evidence" value="ECO:0007669"/>
    <property type="project" value="TreeGrafter"/>
</dbReference>
<dbReference type="Gene3D" id="1.10.357.10">
    <property type="entry name" value="Tetracycline Repressor, domain 2"/>
    <property type="match status" value="1"/>
</dbReference>
<proteinExistence type="predicted"/>
<evidence type="ECO:0000313" key="6">
    <source>
        <dbReference type="EMBL" id="CAJ59077.1"/>
    </source>
</evidence>
<feature type="DNA-binding region" description="H-T-H motif" evidence="4">
    <location>
        <begin position="28"/>
        <end position="47"/>
    </location>
</feature>
<dbReference type="AlphaFoldDB" id="Q0RTM1"/>
<feature type="domain" description="HTH tetR-type" evidence="5">
    <location>
        <begin position="5"/>
        <end position="65"/>
    </location>
</feature>
<evidence type="ECO:0000256" key="2">
    <source>
        <dbReference type="ARBA" id="ARBA00023125"/>
    </source>
</evidence>
<gene>
    <name evidence="6" type="ordered locus">FRAAL0402</name>
</gene>
<evidence type="ECO:0000313" key="7">
    <source>
        <dbReference type="Proteomes" id="UP000000657"/>
    </source>
</evidence>
<dbReference type="PANTHER" id="PTHR30055">
    <property type="entry name" value="HTH-TYPE TRANSCRIPTIONAL REGULATOR RUTR"/>
    <property type="match status" value="1"/>
</dbReference>
<organism evidence="6 7">
    <name type="scientific">Frankia alni (strain DSM 45986 / CECT 9034 / ACN14a)</name>
    <dbReference type="NCBI Taxonomy" id="326424"/>
    <lineage>
        <taxon>Bacteria</taxon>
        <taxon>Bacillati</taxon>
        <taxon>Actinomycetota</taxon>
        <taxon>Actinomycetes</taxon>
        <taxon>Frankiales</taxon>
        <taxon>Frankiaceae</taxon>
        <taxon>Frankia</taxon>
    </lineage>
</organism>
<evidence type="ECO:0000259" key="5">
    <source>
        <dbReference type="PROSITE" id="PS50977"/>
    </source>
</evidence>
<dbReference type="eggNOG" id="COG1309">
    <property type="taxonomic scope" value="Bacteria"/>
</dbReference>
<dbReference type="HOGENOM" id="CLU_069543_3_2_11"/>
<dbReference type="SUPFAM" id="SSF46689">
    <property type="entry name" value="Homeodomain-like"/>
    <property type="match status" value="1"/>
</dbReference>
<keyword evidence="1" id="KW-0805">Transcription regulation</keyword>
<evidence type="ECO:0000256" key="4">
    <source>
        <dbReference type="PROSITE-ProRule" id="PRU00335"/>
    </source>
</evidence>
<evidence type="ECO:0000256" key="3">
    <source>
        <dbReference type="ARBA" id="ARBA00023163"/>
    </source>
</evidence>
<dbReference type="RefSeq" id="WP_011601658.1">
    <property type="nucleotide sequence ID" value="NC_008278.1"/>
</dbReference>
<keyword evidence="2 4" id="KW-0238">DNA-binding</keyword>
<protein>
    <submittedName>
        <fullName evidence="6">Regulatory protein</fullName>
    </submittedName>
</protein>
<reference evidence="6 7" key="1">
    <citation type="journal article" date="2007" name="Genome Res.">
        <title>Genome characteristics of facultatively symbiotic Frankia sp. strains reflect host range and host plant biogeography.</title>
        <authorList>
            <person name="Normand P."/>
            <person name="Lapierre P."/>
            <person name="Tisa L.S."/>
            <person name="Gogarten J.P."/>
            <person name="Alloisio N."/>
            <person name="Bagnarol E."/>
            <person name="Bassi C.A."/>
            <person name="Berry A.M."/>
            <person name="Bickhart D.M."/>
            <person name="Choisne N."/>
            <person name="Couloux A."/>
            <person name="Cournoyer B."/>
            <person name="Cruveiller S."/>
            <person name="Daubin V."/>
            <person name="Demange N."/>
            <person name="Francino M.P."/>
            <person name="Goltsman E."/>
            <person name="Huang Y."/>
            <person name="Kopp O.R."/>
            <person name="Labarre L."/>
            <person name="Lapidus A."/>
            <person name="Lavire C."/>
            <person name="Marechal J."/>
            <person name="Martinez M."/>
            <person name="Mastronunzio J.E."/>
            <person name="Mullin B.C."/>
            <person name="Niemann J."/>
            <person name="Pujic P."/>
            <person name="Rawnsley T."/>
            <person name="Rouy Z."/>
            <person name="Schenowitz C."/>
            <person name="Sellstedt A."/>
            <person name="Tavares F."/>
            <person name="Tomkins J.P."/>
            <person name="Vallenet D."/>
            <person name="Valverde C."/>
            <person name="Wall L.G."/>
            <person name="Wang Y."/>
            <person name="Medigue C."/>
            <person name="Benson D.R."/>
        </authorList>
    </citation>
    <scope>NUCLEOTIDE SEQUENCE [LARGE SCALE GENOMIC DNA]</scope>
    <source>
        <strain evidence="7">DSM 45986 / CECT 9034 / ACN14a</strain>
    </source>
</reference>
<dbReference type="EMBL" id="CT573213">
    <property type="protein sequence ID" value="CAJ59077.1"/>
    <property type="molecule type" value="Genomic_DNA"/>
</dbReference>
<dbReference type="GO" id="GO:0045892">
    <property type="term" value="P:negative regulation of DNA-templated transcription"/>
    <property type="evidence" value="ECO:0007669"/>
    <property type="project" value="InterPro"/>
</dbReference>
<dbReference type="Proteomes" id="UP000000657">
    <property type="component" value="Chromosome"/>
</dbReference>